<dbReference type="GO" id="GO:0008270">
    <property type="term" value="F:zinc ion binding"/>
    <property type="evidence" value="ECO:0007669"/>
    <property type="project" value="UniProtKB-KW"/>
</dbReference>
<name>A0A9Q0HEZ6_9MAGN</name>
<evidence type="ECO:0000259" key="5">
    <source>
        <dbReference type="PROSITE" id="PS50089"/>
    </source>
</evidence>
<dbReference type="GO" id="GO:0016567">
    <property type="term" value="P:protein ubiquitination"/>
    <property type="evidence" value="ECO:0007669"/>
    <property type="project" value="TreeGrafter"/>
</dbReference>
<protein>
    <recommendedName>
        <fullName evidence="5">RING-type domain-containing protein</fullName>
    </recommendedName>
</protein>
<evidence type="ECO:0000256" key="4">
    <source>
        <dbReference type="PROSITE-ProRule" id="PRU00175"/>
    </source>
</evidence>
<dbReference type="CDD" id="cd16454">
    <property type="entry name" value="RING-H2_PA-TM-RING"/>
    <property type="match status" value="1"/>
</dbReference>
<dbReference type="AlphaFoldDB" id="A0A9Q0HEZ6"/>
<dbReference type="PROSITE" id="PS50089">
    <property type="entry name" value="ZF_RING_2"/>
    <property type="match status" value="1"/>
</dbReference>
<dbReference type="Gene3D" id="3.30.40.10">
    <property type="entry name" value="Zinc/RING finger domain, C3HC4 (zinc finger)"/>
    <property type="match status" value="1"/>
</dbReference>
<evidence type="ECO:0000313" key="7">
    <source>
        <dbReference type="Proteomes" id="UP001141806"/>
    </source>
</evidence>
<accession>A0A9Q0HEZ6</accession>
<dbReference type="OrthoDB" id="4348522at2759"/>
<gene>
    <name evidence="6" type="ORF">NE237_023985</name>
</gene>
<organism evidence="6 7">
    <name type="scientific">Protea cynaroides</name>
    <dbReference type="NCBI Taxonomy" id="273540"/>
    <lineage>
        <taxon>Eukaryota</taxon>
        <taxon>Viridiplantae</taxon>
        <taxon>Streptophyta</taxon>
        <taxon>Embryophyta</taxon>
        <taxon>Tracheophyta</taxon>
        <taxon>Spermatophyta</taxon>
        <taxon>Magnoliopsida</taxon>
        <taxon>Proteales</taxon>
        <taxon>Proteaceae</taxon>
        <taxon>Protea</taxon>
    </lineage>
</organism>
<evidence type="ECO:0000256" key="3">
    <source>
        <dbReference type="ARBA" id="ARBA00022833"/>
    </source>
</evidence>
<comment type="caution">
    <text evidence="6">The sequence shown here is derived from an EMBL/GenBank/DDBJ whole genome shotgun (WGS) entry which is preliminary data.</text>
</comment>
<dbReference type="Pfam" id="PF13639">
    <property type="entry name" value="zf-RING_2"/>
    <property type="match status" value="1"/>
</dbReference>
<dbReference type="Proteomes" id="UP001141806">
    <property type="component" value="Unassembled WGS sequence"/>
</dbReference>
<dbReference type="InterPro" id="IPR013083">
    <property type="entry name" value="Znf_RING/FYVE/PHD"/>
</dbReference>
<dbReference type="EMBL" id="JAMYWD010000008">
    <property type="protein sequence ID" value="KAJ4964046.1"/>
    <property type="molecule type" value="Genomic_DNA"/>
</dbReference>
<evidence type="ECO:0000313" key="6">
    <source>
        <dbReference type="EMBL" id="KAJ4964046.1"/>
    </source>
</evidence>
<reference evidence="6" key="1">
    <citation type="journal article" date="2023" name="Plant J.">
        <title>The genome of the king protea, Protea cynaroides.</title>
        <authorList>
            <person name="Chang J."/>
            <person name="Duong T.A."/>
            <person name="Schoeman C."/>
            <person name="Ma X."/>
            <person name="Roodt D."/>
            <person name="Barker N."/>
            <person name="Li Z."/>
            <person name="Van de Peer Y."/>
            <person name="Mizrachi E."/>
        </authorList>
    </citation>
    <scope>NUCLEOTIDE SEQUENCE</scope>
    <source>
        <tissue evidence="6">Young leaves</tissue>
    </source>
</reference>
<keyword evidence="2 4" id="KW-0863">Zinc-finger</keyword>
<sequence>MVAGLLGASWEGWLLGAGCGQYEEWSLGCWVPVGRDGCLVRVADSMRNGRWAAGCELGEVGGELLGTNNKILNMVAGLLVGLGLLSSAMVEREGVKRYKEVKGGNLVAIRGESSWAEVKEEEGKEFRLQVKKNLFSLESLSSYETLKLCICDMLLNTDGFHISTDLIEPLKERIAITVCDNFRVEVRTVGFEAEIQFQMVEECENDEDAIMEDIIDATMDIGPAMLPASKDSMEKLINTRRLEEDEEFGVACTVCLEELGLEVKVMPCGHAFHEDCIIKWLQRSHFCPLCRFSMPTEAD</sequence>
<dbReference type="PANTHER" id="PTHR15710:SF77">
    <property type="entry name" value="RING-H2 FINGER PROTEIN ATL21B"/>
    <property type="match status" value="1"/>
</dbReference>
<dbReference type="PANTHER" id="PTHR15710">
    <property type="entry name" value="E3 UBIQUITIN-PROTEIN LIGASE PRAJA"/>
    <property type="match status" value="1"/>
</dbReference>
<feature type="domain" description="RING-type" evidence="5">
    <location>
        <begin position="252"/>
        <end position="291"/>
    </location>
</feature>
<dbReference type="GO" id="GO:0005737">
    <property type="term" value="C:cytoplasm"/>
    <property type="evidence" value="ECO:0007669"/>
    <property type="project" value="TreeGrafter"/>
</dbReference>
<keyword evidence="3" id="KW-0862">Zinc</keyword>
<dbReference type="SMART" id="SM00184">
    <property type="entry name" value="RING"/>
    <property type="match status" value="1"/>
</dbReference>
<evidence type="ECO:0000256" key="1">
    <source>
        <dbReference type="ARBA" id="ARBA00022723"/>
    </source>
</evidence>
<dbReference type="InterPro" id="IPR001841">
    <property type="entry name" value="Znf_RING"/>
</dbReference>
<proteinExistence type="predicted"/>
<dbReference type="SUPFAM" id="SSF57850">
    <property type="entry name" value="RING/U-box"/>
    <property type="match status" value="1"/>
</dbReference>
<evidence type="ECO:0000256" key="2">
    <source>
        <dbReference type="ARBA" id="ARBA00022771"/>
    </source>
</evidence>
<keyword evidence="7" id="KW-1185">Reference proteome</keyword>
<dbReference type="GO" id="GO:0061630">
    <property type="term" value="F:ubiquitin protein ligase activity"/>
    <property type="evidence" value="ECO:0007669"/>
    <property type="project" value="TreeGrafter"/>
</dbReference>
<keyword evidence="1" id="KW-0479">Metal-binding</keyword>